<reference evidence="2 3" key="1">
    <citation type="submission" date="2020-02" db="EMBL/GenBank/DDBJ databases">
        <authorList>
            <person name="Ferguson B K."/>
        </authorList>
    </citation>
    <scope>NUCLEOTIDE SEQUENCE [LARGE SCALE GENOMIC DNA]</scope>
</reference>
<sequence length="55" mass="5942">KYKRGNHTNGSTRNRSLSPTRPVARHSAALAGPQLLDTPKSPAAEDSSVEFRGRP</sequence>
<dbReference type="EMBL" id="CADCXU010026339">
    <property type="protein sequence ID" value="CAB0013237.1"/>
    <property type="molecule type" value="Genomic_DNA"/>
</dbReference>
<name>A0A6H5HAV8_9HEMI</name>
<accession>A0A6H5HAV8</accession>
<evidence type="ECO:0000313" key="2">
    <source>
        <dbReference type="EMBL" id="CAB0013237.1"/>
    </source>
</evidence>
<feature type="non-terminal residue" evidence="2">
    <location>
        <position position="1"/>
    </location>
</feature>
<keyword evidence="3" id="KW-1185">Reference proteome</keyword>
<organism evidence="2 3">
    <name type="scientific">Nesidiocoris tenuis</name>
    <dbReference type="NCBI Taxonomy" id="355587"/>
    <lineage>
        <taxon>Eukaryota</taxon>
        <taxon>Metazoa</taxon>
        <taxon>Ecdysozoa</taxon>
        <taxon>Arthropoda</taxon>
        <taxon>Hexapoda</taxon>
        <taxon>Insecta</taxon>
        <taxon>Pterygota</taxon>
        <taxon>Neoptera</taxon>
        <taxon>Paraneoptera</taxon>
        <taxon>Hemiptera</taxon>
        <taxon>Heteroptera</taxon>
        <taxon>Panheteroptera</taxon>
        <taxon>Cimicomorpha</taxon>
        <taxon>Miridae</taxon>
        <taxon>Dicyphina</taxon>
        <taxon>Nesidiocoris</taxon>
    </lineage>
</organism>
<dbReference type="AlphaFoldDB" id="A0A6H5HAV8"/>
<evidence type="ECO:0000313" key="3">
    <source>
        <dbReference type="Proteomes" id="UP000479000"/>
    </source>
</evidence>
<dbReference type="Proteomes" id="UP000479000">
    <property type="component" value="Unassembled WGS sequence"/>
</dbReference>
<feature type="compositionally biased region" description="Polar residues" evidence="1">
    <location>
        <begin position="7"/>
        <end position="19"/>
    </location>
</feature>
<evidence type="ECO:0000256" key="1">
    <source>
        <dbReference type="SAM" id="MobiDB-lite"/>
    </source>
</evidence>
<feature type="region of interest" description="Disordered" evidence="1">
    <location>
        <begin position="1"/>
        <end position="55"/>
    </location>
</feature>
<protein>
    <submittedName>
        <fullName evidence="2">Uncharacterized protein</fullName>
    </submittedName>
</protein>
<proteinExistence type="predicted"/>
<gene>
    <name evidence="2" type="ORF">NTEN_LOCUS17848</name>
</gene>